<keyword evidence="2" id="KW-0812">Transmembrane</keyword>
<dbReference type="InterPro" id="IPR016833">
    <property type="entry name" value="Put_Na-Bile_cotransptr"/>
</dbReference>
<reference evidence="3 4" key="1">
    <citation type="journal article" date="2023" name="IScience">
        <title>Expanded male sex-determining region conserved during the evolution of homothallism in the green alga Volvox.</title>
        <authorList>
            <person name="Yamamoto K."/>
            <person name="Matsuzaki R."/>
            <person name="Mahakham W."/>
            <person name="Heman W."/>
            <person name="Sekimoto H."/>
            <person name="Kawachi M."/>
            <person name="Minakuchi Y."/>
            <person name="Toyoda A."/>
            <person name="Nozaki H."/>
        </authorList>
    </citation>
    <scope>NUCLEOTIDE SEQUENCE [LARGE SCALE GENOMIC DNA]</scope>
    <source>
        <strain evidence="3 4">NIES-4468</strain>
    </source>
</reference>
<keyword evidence="4" id="KW-1185">Reference proteome</keyword>
<gene>
    <name evidence="3" type="ORF">VaNZ11_003427</name>
</gene>
<sequence length="538" mass="55859">MESDKQKATKSRWVARWDATRAFIVKNYLPIAFLVALGLALAWPVPGRFLANVSILGNVRICQVAAMVLVFLITGLQLNTSEVKRALALRNLPVLVYGFAAILIITPCLGFALRAAPLNPWEFATGLAIFTVAPTTLGVGVALTEACGGNRAMALLLTVGTNALAVFTMPPELRLLLPHKAASAVGVAADNPAALNMNVQITDLLVKLAITVLVPFIIGKVVREVWPAAEKFAKNHRVPLSLTSTTALAFVVWQTLSAARDLLLDQRPGPVFAMIGLAIAMHLAYLLGNYLVVWFVLRAPLREAIAVVIMSSQKSAPVVVTTITFMTKDAAQQGLLSLPSIVGQLCQIFIGAALAKWLSTVVEQSEQKEKAAAAAEAAAAGPGAVDDAQGGSAIGKTAPAAASAAGVLQLVVPVSPATAVAATCDILGEGRDTSKRAGALSESSAAVPGCLLDGDGDQTYRAQGRPQGGLSGEGTASTLAVRESALLEMQLPSGSLAVGCGGGSLPPVEALPMPKTPKSQIQTSPYQHIPGQTCRPAL</sequence>
<feature type="compositionally biased region" description="Polar residues" evidence="1">
    <location>
        <begin position="517"/>
        <end position="526"/>
    </location>
</feature>
<evidence type="ECO:0000313" key="4">
    <source>
        <dbReference type="Proteomes" id="UP001165090"/>
    </source>
</evidence>
<proteinExistence type="predicted"/>
<protein>
    <submittedName>
        <fullName evidence="3">Uncharacterized protein</fullName>
    </submittedName>
</protein>
<feature type="transmembrane region" description="Helical" evidence="2">
    <location>
        <begin position="94"/>
        <end position="117"/>
    </location>
</feature>
<feature type="region of interest" description="Disordered" evidence="1">
    <location>
        <begin position="515"/>
        <end position="538"/>
    </location>
</feature>
<dbReference type="Gene3D" id="1.20.1530.20">
    <property type="match status" value="1"/>
</dbReference>
<feature type="transmembrane region" description="Helical" evidence="2">
    <location>
        <begin position="204"/>
        <end position="226"/>
    </location>
</feature>
<evidence type="ECO:0000313" key="3">
    <source>
        <dbReference type="EMBL" id="GLI61193.1"/>
    </source>
</evidence>
<evidence type="ECO:0000256" key="2">
    <source>
        <dbReference type="SAM" id="Phobius"/>
    </source>
</evidence>
<feature type="transmembrane region" description="Helical" evidence="2">
    <location>
        <begin position="238"/>
        <end position="259"/>
    </location>
</feature>
<organism evidence="3 4">
    <name type="scientific">Volvox africanus</name>
    <dbReference type="NCBI Taxonomy" id="51714"/>
    <lineage>
        <taxon>Eukaryota</taxon>
        <taxon>Viridiplantae</taxon>
        <taxon>Chlorophyta</taxon>
        <taxon>core chlorophytes</taxon>
        <taxon>Chlorophyceae</taxon>
        <taxon>CS clade</taxon>
        <taxon>Chlamydomonadales</taxon>
        <taxon>Volvocaceae</taxon>
        <taxon>Volvox</taxon>
    </lineage>
</organism>
<feature type="transmembrane region" description="Helical" evidence="2">
    <location>
        <begin position="123"/>
        <end position="143"/>
    </location>
</feature>
<feature type="transmembrane region" description="Helical" evidence="2">
    <location>
        <begin position="49"/>
        <end position="73"/>
    </location>
</feature>
<keyword evidence="2" id="KW-1133">Transmembrane helix</keyword>
<feature type="transmembrane region" description="Helical" evidence="2">
    <location>
        <begin position="152"/>
        <end position="170"/>
    </location>
</feature>
<evidence type="ECO:0000256" key="1">
    <source>
        <dbReference type="SAM" id="MobiDB-lite"/>
    </source>
</evidence>
<name>A0ABQ5RV90_9CHLO</name>
<dbReference type="Pfam" id="PF13593">
    <property type="entry name" value="SBF_like"/>
    <property type="match status" value="1"/>
</dbReference>
<dbReference type="EMBL" id="BSDZ01000009">
    <property type="protein sequence ID" value="GLI61193.1"/>
    <property type="molecule type" value="Genomic_DNA"/>
</dbReference>
<feature type="transmembrane region" description="Helical" evidence="2">
    <location>
        <begin position="271"/>
        <end position="297"/>
    </location>
</feature>
<dbReference type="InterPro" id="IPR038770">
    <property type="entry name" value="Na+/solute_symporter_sf"/>
</dbReference>
<dbReference type="PANTHER" id="PTHR18640">
    <property type="entry name" value="SOLUTE CARRIER FAMILY 10 MEMBER 7"/>
    <property type="match status" value="1"/>
</dbReference>
<accession>A0ABQ5RV90</accession>
<keyword evidence="2" id="KW-0472">Membrane</keyword>
<dbReference type="PANTHER" id="PTHR18640:SF14">
    <property type="entry name" value="SODIUM BILE ACID SYMPORTER FAMILY"/>
    <property type="match status" value="1"/>
</dbReference>
<comment type="caution">
    <text evidence="3">The sequence shown here is derived from an EMBL/GenBank/DDBJ whole genome shotgun (WGS) entry which is preliminary data.</text>
</comment>
<feature type="transmembrane region" description="Helical" evidence="2">
    <location>
        <begin position="21"/>
        <end position="43"/>
    </location>
</feature>
<dbReference type="Proteomes" id="UP001165090">
    <property type="component" value="Unassembled WGS sequence"/>
</dbReference>